<gene>
    <name evidence="1" type="ORF">CS076_12320</name>
    <name evidence="2" type="ORF">CS078_03230</name>
    <name evidence="3" type="ORF">SAMN05216222_3156</name>
</gene>
<dbReference type="EMBL" id="PEGA01000011">
    <property type="protein sequence ID" value="RLU10044.1"/>
    <property type="molecule type" value="Genomic_DNA"/>
</dbReference>
<name>A0A1H1XQX8_9PSED</name>
<dbReference type="RefSeq" id="WP_092277076.1">
    <property type="nucleotide sequence ID" value="NZ_CP196739.1"/>
</dbReference>
<reference evidence="5 6" key="2">
    <citation type="journal article" date="2018" name="Front. Microbiol.">
        <title>Discovery of Phloeophagus Beetles as a Source of Pseudomonas Strains That Produce Potentially New Bioactive Substances and Description of Pseudomonas bohemica sp. nov.</title>
        <authorList>
            <person name="Saati-Santamaria Z."/>
            <person name="Lopez-Mondejar R."/>
            <person name="Jimenez-Gomez A."/>
            <person name="Diez-Mendez A."/>
            <person name="Vetrovsky T."/>
            <person name="Igual J.M."/>
            <person name="Velazquez E."/>
            <person name="Kolarik M."/>
            <person name="Rivas R."/>
            <person name="Garcia-Fraile P."/>
        </authorList>
    </citation>
    <scope>NUCLEOTIDE SEQUENCE [LARGE SCALE GENOMIC DNA]</scope>
    <source>
        <strain evidence="1 6">A2-NA12</strain>
        <strain evidence="2 5">A2-NA13</strain>
    </source>
</reference>
<evidence type="ECO:0000313" key="3">
    <source>
        <dbReference type="EMBL" id="SDT11196.1"/>
    </source>
</evidence>
<proteinExistence type="predicted"/>
<evidence type="ECO:0000313" key="5">
    <source>
        <dbReference type="Proteomes" id="UP000282140"/>
    </source>
</evidence>
<evidence type="ECO:0000313" key="2">
    <source>
        <dbReference type="EMBL" id="RLU12736.1"/>
    </source>
</evidence>
<dbReference type="Proteomes" id="UP000198481">
    <property type="component" value="Chromosome I"/>
</dbReference>
<dbReference type="EMBL" id="PEGB01000001">
    <property type="protein sequence ID" value="RLU12736.1"/>
    <property type="molecule type" value="Genomic_DNA"/>
</dbReference>
<dbReference type="Proteomes" id="UP000282140">
    <property type="component" value="Unassembled WGS sequence"/>
</dbReference>
<reference evidence="3 4" key="1">
    <citation type="submission" date="2016-10" db="EMBL/GenBank/DDBJ databases">
        <authorList>
            <person name="de Groot N.N."/>
        </authorList>
    </citation>
    <scope>NUCLEOTIDE SEQUENCE [LARGE SCALE GENOMIC DNA]</scope>
    <source>
        <strain evidence="3 4">LMG 26867</strain>
    </source>
</reference>
<dbReference type="Proteomes" id="UP000282672">
    <property type="component" value="Unassembled WGS sequence"/>
</dbReference>
<evidence type="ECO:0000313" key="4">
    <source>
        <dbReference type="Proteomes" id="UP000198481"/>
    </source>
</evidence>
<accession>A0A1H1XQX8</accession>
<evidence type="ECO:0000313" key="1">
    <source>
        <dbReference type="EMBL" id="RLU10044.1"/>
    </source>
</evidence>
<organism evidence="3 4">
    <name type="scientific">Pseudomonas prosekii</name>
    <dbReference type="NCBI Taxonomy" id="1148509"/>
    <lineage>
        <taxon>Bacteria</taxon>
        <taxon>Pseudomonadati</taxon>
        <taxon>Pseudomonadota</taxon>
        <taxon>Gammaproteobacteria</taxon>
        <taxon>Pseudomonadales</taxon>
        <taxon>Pseudomonadaceae</taxon>
        <taxon>Pseudomonas</taxon>
    </lineage>
</organism>
<dbReference type="AlphaFoldDB" id="A0A1H1XQX8"/>
<keyword evidence="5" id="KW-1185">Reference proteome</keyword>
<dbReference type="EMBL" id="LT629762">
    <property type="protein sequence ID" value="SDT11196.1"/>
    <property type="molecule type" value="Genomic_DNA"/>
</dbReference>
<sequence length="257" mass="28065">MSVIESHVERLAWISKLEIPEAPAAVSSRERSAVVRASADENGAAVVKGSVVSFVSGLTDQARDDVQNSTLLMQLAADKKFDPDSQKQEWFKFYTEGLANLGWGRVSSAYSDYQPKNTDVTMDQVVLEVLAQVVAPESALYLVVAQTFEALKSNPNNQGALKLFDNSSTKSGTGTFQILPVAQDTGGNVIMVLTCVNATTTVQSGSFLFWHWSSSSSRMYRAAQQIVLNESVYKQVRQAVIDKLGDNAKNFVKDLDI</sequence>
<evidence type="ECO:0000313" key="6">
    <source>
        <dbReference type="Proteomes" id="UP000282672"/>
    </source>
</evidence>
<protein>
    <submittedName>
        <fullName evidence="3">Uncharacterized protein</fullName>
    </submittedName>
</protein>